<sequence>MFMNCVTCVQHIVALSIVLACRQLIAEHLDIISGDTNFCDISEEFLVVSSFLWFESFSSFIYLSIRRGVV</sequence>
<evidence type="ECO:0000313" key="1">
    <source>
        <dbReference type="EMBL" id="VDO90464.1"/>
    </source>
</evidence>
<dbReference type="EMBL" id="UZAL01004526">
    <property type="protein sequence ID" value="VDO90464.1"/>
    <property type="molecule type" value="Genomic_DNA"/>
</dbReference>
<reference evidence="1 2" key="1">
    <citation type="submission" date="2018-11" db="EMBL/GenBank/DDBJ databases">
        <authorList>
            <consortium name="Pathogen Informatics"/>
        </authorList>
    </citation>
    <scope>NUCLEOTIDE SEQUENCE [LARGE SCALE GENOMIC DNA]</scope>
    <source>
        <strain>Denwood</strain>
        <strain evidence="2">Zambia</strain>
    </source>
</reference>
<dbReference type="Proteomes" id="UP000269396">
    <property type="component" value="Unassembled WGS sequence"/>
</dbReference>
<dbReference type="STRING" id="31246.A0A183NLD3"/>
<evidence type="ECO:0000313" key="2">
    <source>
        <dbReference type="Proteomes" id="UP000269396"/>
    </source>
</evidence>
<organism evidence="1 2">
    <name type="scientific">Schistosoma mattheei</name>
    <dbReference type="NCBI Taxonomy" id="31246"/>
    <lineage>
        <taxon>Eukaryota</taxon>
        <taxon>Metazoa</taxon>
        <taxon>Spiralia</taxon>
        <taxon>Lophotrochozoa</taxon>
        <taxon>Platyhelminthes</taxon>
        <taxon>Trematoda</taxon>
        <taxon>Digenea</taxon>
        <taxon>Strigeidida</taxon>
        <taxon>Schistosomatoidea</taxon>
        <taxon>Schistosomatidae</taxon>
        <taxon>Schistosoma</taxon>
    </lineage>
</organism>
<accession>A0A183NLD3</accession>
<name>A0A183NLD3_9TREM</name>
<gene>
    <name evidence="1" type="ORF">SMTD_LOCUS2919</name>
</gene>
<keyword evidence="2" id="KW-1185">Reference proteome</keyword>
<protein>
    <submittedName>
        <fullName evidence="1">Uncharacterized protein</fullName>
    </submittedName>
</protein>
<dbReference type="AlphaFoldDB" id="A0A183NLD3"/>
<proteinExistence type="predicted"/>